<dbReference type="PANTHER" id="PTHR43135">
    <property type="entry name" value="ALPHA-D-RIBOSE 1-METHYLPHOSPHONATE 5-TRIPHOSPHATE DIPHOSPHATASE"/>
    <property type="match status" value="1"/>
</dbReference>
<dbReference type="GO" id="GO:0016810">
    <property type="term" value="F:hydrolase activity, acting on carbon-nitrogen (but not peptide) bonds"/>
    <property type="evidence" value="ECO:0007669"/>
    <property type="project" value="InterPro"/>
</dbReference>
<dbReference type="SUPFAM" id="SSF51556">
    <property type="entry name" value="Metallo-dependent hydrolases"/>
    <property type="match status" value="1"/>
</dbReference>
<dbReference type="AlphaFoldDB" id="A0A2A2SE90"/>
<dbReference type="EMBL" id="NSLI01000003">
    <property type="protein sequence ID" value="PAX07576.1"/>
    <property type="molecule type" value="Genomic_DNA"/>
</dbReference>
<proteinExistence type="predicted"/>
<dbReference type="SUPFAM" id="SSF51338">
    <property type="entry name" value="Composite domain of metallo-dependent hydrolases"/>
    <property type="match status" value="1"/>
</dbReference>
<evidence type="ECO:0000313" key="2">
    <source>
        <dbReference type="EMBL" id="PAX07576.1"/>
    </source>
</evidence>
<dbReference type="RefSeq" id="WP_095997818.1">
    <property type="nucleotide sequence ID" value="NZ_NSLI01000003.1"/>
</dbReference>
<feature type="signal peptide" evidence="1">
    <location>
        <begin position="1"/>
        <end position="21"/>
    </location>
</feature>
<dbReference type="InterPro" id="IPR051781">
    <property type="entry name" value="Metallo-dep_Hydrolase"/>
</dbReference>
<dbReference type="InterPro" id="IPR032466">
    <property type="entry name" value="Metal_Hydrolase"/>
</dbReference>
<protein>
    <recommendedName>
        <fullName evidence="4">Amidohydrolase-related domain-containing protein</fullName>
    </recommendedName>
</protein>
<gene>
    <name evidence="2" type="ORF">CKY28_07930</name>
</gene>
<keyword evidence="1" id="KW-0732">Signal</keyword>
<dbReference type="InterPro" id="IPR011059">
    <property type="entry name" value="Metal-dep_hydrolase_composite"/>
</dbReference>
<accession>A0A2A2SE90</accession>
<feature type="chain" id="PRO_5012290983" description="Amidohydrolase-related domain-containing protein" evidence="1">
    <location>
        <begin position="22"/>
        <end position="422"/>
    </location>
</feature>
<evidence type="ECO:0008006" key="4">
    <source>
        <dbReference type="Google" id="ProtNLM"/>
    </source>
</evidence>
<dbReference type="OrthoDB" id="9765769at2"/>
<organism evidence="2 3">
    <name type="scientific">Sphingomonas lenta</name>
    <dbReference type="NCBI Taxonomy" id="1141887"/>
    <lineage>
        <taxon>Bacteria</taxon>
        <taxon>Pseudomonadati</taxon>
        <taxon>Pseudomonadota</taxon>
        <taxon>Alphaproteobacteria</taxon>
        <taxon>Sphingomonadales</taxon>
        <taxon>Sphingomonadaceae</taxon>
        <taxon>Sphingomonas</taxon>
    </lineage>
</organism>
<evidence type="ECO:0000256" key="1">
    <source>
        <dbReference type="SAM" id="SignalP"/>
    </source>
</evidence>
<name>A0A2A2SE90_9SPHN</name>
<dbReference type="Proteomes" id="UP000218151">
    <property type="component" value="Unassembled WGS sequence"/>
</dbReference>
<comment type="caution">
    <text evidence="2">The sequence shown here is derived from an EMBL/GenBank/DDBJ whole genome shotgun (WGS) entry which is preliminary data.</text>
</comment>
<dbReference type="Gene3D" id="3.20.20.140">
    <property type="entry name" value="Metal-dependent hydrolases"/>
    <property type="match status" value="1"/>
</dbReference>
<sequence length="422" mass="44662">MTRLLATLLLVLAAGSTAAQQAPQPAARAPALHLRGGQWFDGERFGPSEWYAVGGRFTRTRPARVDAVVDLTGRWVIPPLAEAHAHDLQNSWNAASNAAAYLRRGVLYTVQMCATPGDVAPYRGFLDGPAAPDVLWADGCISSSDGHPLGMALAGAKAAGMEVKPEDVRDKSYWSVDTPADLATRWDRIAASKPKLIKVILIDAANYAANRANPALFGHNGLDPALVPEIVRRAHGVGAKVAAHIDTADDFARAAGAGVDMVAHLPGYRFARGKTAADYRLSDAAIAEAKRRGTVVITTVAAARYFLQARPGERAALMANHADNLRRLRAAGVRLALGSDVYGGSVVDEVRAVDGLQVMTRPELLRVAVADTPRLLFPDRRVGAFAEGAEASLVALEADPLADLGALERVALVIKRGAVHAP</sequence>
<keyword evidence="3" id="KW-1185">Reference proteome</keyword>
<reference evidence="3" key="1">
    <citation type="submission" date="2017-09" db="EMBL/GenBank/DDBJ databases">
        <authorList>
            <person name="Feng G."/>
            <person name="Zhu H."/>
        </authorList>
    </citation>
    <scope>NUCLEOTIDE SEQUENCE [LARGE SCALE GENOMIC DNA]</scope>
    <source>
        <strain evidence="3">1PNM-20</strain>
    </source>
</reference>
<dbReference type="PANTHER" id="PTHR43135:SF3">
    <property type="entry name" value="ALPHA-D-RIBOSE 1-METHYLPHOSPHONATE 5-TRIPHOSPHATE DIPHOSPHATASE"/>
    <property type="match status" value="1"/>
</dbReference>
<evidence type="ECO:0000313" key="3">
    <source>
        <dbReference type="Proteomes" id="UP000218151"/>
    </source>
</evidence>
<dbReference type="Gene3D" id="2.30.40.10">
    <property type="entry name" value="Urease, subunit C, domain 1"/>
    <property type="match status" value="1"/>
</dbReference>